<keyword evidence="4" id="KW-0186">Copper</keyword>
<dbReference type="InterPro" id="IPR011707">
    <property type="entry name" value="Cu-oxidase-like_N"/>
</dbReference>
<dbReference type="InterPro" id="IPR017762">
    <property type="entry name" value="Multicopper_oxidase_fun"/>
</dbReference>
<dbReference type="InterPro" id="IPR035666">
    <property type="entry name" value="MCO_CuRO_3"/>
</dbReference>
<gene>
    <name evidence="8" type="ORF">LTR05_003029</name>
</gene>
<dbReference type="Pfam" id="PF00394">
    <property type="entry name" value="Cu-oxidase"/>
    <property type="match status" value="1"/>
</dbReference>
<dbReference type="InterPro" id="IPR001117">
    <property type="entry name" value="Cu-oxidase_2nd"/>
</dbReference>
<evidence type="ECO:0008006" key="10">
    <source>
        <dbReference type="Google" id="ProtNLM"/>
    </source>
</evidence>
<evidence type="ECO:0000256" key="4">
    <source>
        <dbReference type="ARBA" id="ARBA00023008"/>
    </source>
</evidence>
<dbReference type="NCBIfam" id="TIGR03390">
    <property type="entry name" value="ascorbOXfungal"/>
    <property type="match status" value="1"/>
</dbReference>
<keyword evidence="9" id="KW-1185">Reference proteome</keyword>
<dbReference type="SUPFAM" id="SSF49503">
    <property type="entry name" value="Cupredoxins"/>
    <property type="match status" value="3"/>
</dbReference>
<sequence length="545" mass="61597">MKENYTTWVRVYNNIEDQNLTVHWHGLSQRADIFSDGTPQVSQWPIAPFNYFDYAITPHVGDAGSYFYHSHIGMQALTASGVLIVDDIEADPLPYPYDHDISLLFQDFYNKNDSIMEAGLIRNPFQWTGEPEAILINGRSGNSSFSNASDATCTPEVIRISPGESYRIRLISNTALSFITLGVEDHNNLTIIEADGEYTKPWSTDRIQIGSGQRFSLLFQAKSEQELRTANKTQFWLRYENRDRPTNVSGYALLQYELGYQTLPSSLPERPPVRLPTDRKNITTWSEHALESLNPASTNDFPTLSEVTRTVYITMGQIIRDGFYNGSFHGIVQWAQNNLVYQTESSQRNNSIPYLIQVYTTGTTPNYTAALANNGWDPTSNNHAFPALVGEVLDIVWLSNSGPTGGWDFHPMHAHGAHYYDIGSGNGTYNATANELHFKNYTPAKRDTTMLHRYAVSGEKNTTAGWRAWRIRVTEDNVGAWMMHCHILAHTYMGSQTVWVFGDAASILDKFLVQPYVDGYLNFGGDAYGNESYDPFADGVYRRRR</sequence>
<evidence type="ECO:0000313" key="8">
    <source>
        <dbReference type="EMBL" id="KAK5088807.1"/>
    </source>
</evidence>
<protein>
    <recommendedName>
        <fullName evidence="10">L-ascorbate oxidase</fullName>
    </recommendedName>
</protein>
<dbReference type="Pfam" id="PF07731">
    <property type="entry name" value="Cu-oxidase_2"/>
    <property type="match status" value="1"/>
</dbReference>
<evidence type="ECO:0000259" key="5">
    <source>
        <dbReference type="Pfam" id="PF00394"/>
    </source>
</evidence>
<proteinExistence type="inferred from homology"/>
<evidence type="ECO:0000256" key="2">
    <source>
        <dbReference type="ARBA" id="ARBA00022723"/>
    </source>
</evidence>
<dbReference type="AlphaFoldDB" id="A0AAN7T374"/>
<dbReference type="PANTHER" id="PTHR11709">
    <property type="entry name" value="MULTI-COPPER OXIDASE"/>
    <property type="match status" value="1"/>
</dbReference>
<dbReference type="InterPro" id="IPR045087">
    <property type="entry name" value="Cu-oxidase_fam"/>
</dbReference>
<dbReference type="GO" id="GO:0005507">
    <property type="term" value="F:copper ion binding"/>
    <property type="evidence" value="ECO:0007669"/>
    <property type="project" value="InterPro"/>
</dbReference>
<dbReference type="Gene3D" id="2.60.40.420">
    <property type="entry name" value="Cupredoxins - blue copper proteins"/>
    <property type="match status" value="3"/>
</dbReference>
<evidence type="ECO:0000256" key="1">
    <source>
        <dbReference type="ARBA" id="ARBA00010609"/>
    </source>
</evidence>
<name>A0AAN7T374_9EURO</name>
<comment type="similarity">
    <text evidence="1">Belongs to the multicopper oxidase family.</text>
</comment>
<evidence type="ECO:0000313" key="9">
    <source>
        <dbReference type="Proteomes" id="UP001309876"/>
    </source>
</evidence>
<dbReference type="EMBL" id="JAVRRJ010000002">
    <property type="protein sequence ID" value="KAK5088807.1"/>
    <property type="molecule type" value="Genomic_DNA"/>
</dbReference>
<dbReference type="InterPro" id="IPR008972">
    <property type="entry name" value="Cupredoxin"/>
</dbReference>
<dbReference type="CDD" id="cd13895">
    <property type="entry name" value="CuRO_3_AAO_like_2"/>
    <property type="match status" value="1"/>
</dbReference>
<feature type="domain" description="Plastocyanin-like" evidence="5">
    <location>
        <begin position="102"/>
        <end position="257"/>
    </location>
</feature>
<dbReference type="Pfam" id="PF07732">
    <property type="entry name" value="Cu-oxidase_3"/>
    <property type="match status" value="1"/>
</dbReference>
<comment type="caution">
    <text evidence="8">The sequence shown here is derived from an EMBL/GenBank/DDBJ whole genome shotgun (WGS) entry which is preliminary data.</text>
</comment>
<dbReference type="InterPro" id="IPR011706">
    <property type="entry name" value="Cu-oxidase_C"/>
</dbReference>
<dbReference type="PANTHER" id="PTHR11709:SF394">
    <property type="entry name" value="FI03373P-RELATED"/>
    <property type="match status" value="1"/>
</dbReference>
<keyword evidence="2" id="KW-0479">Metal-binding</keyword>
<accession>A0AAN7T374</accession>
<evidence type="ECO:0000259" key="7">
    <source>
        <dbReference type="Pfam" id="PF07732"/>
    </source>
</evidence>
<dbReference type="GO" id="GO:0016491">
    <property type="term" value="F:oxidoreductase activity"/>
    <property type="evidence" value="ECO:0007669"/>
    <property type="project" value="UniProtKB-KW"/>
</dbReference>
<evidence type="ECO:0000259" key="6">
    <source>
        <dbReference type="Pfam" id="PF07731"/>
    </source>
</evidence>
<dbReference type="Proteomes" id="UP001309876">
    <property type="component" value="Unassembled WGS sequence"/>
</dbReference>
<keyword evidence="3" id="KW-0560">Oxidoreductase</keyword>
<reference evidence="8 9" key="1">
    <citation type="submission" date="2023-08" db="EMBL/GenBank/DDBJ databases">
        <title>Black Yeasts Isolated from many extreme environments.</title>
        <authorList>
            <person name="Coleine C."/>
            <person name="Stajich J.E."/>
            <person name="Selbmann L."/>
        </authorList>
    </citation>
    <scope>NUCLEOTIDE SEQUENCE [LARGE SCALE GENOMIC DNA]</scope>
    <source>
        <strain evidence="8 9">CCFEE 5910</strain>
    </source>
</reference>
<feature type="domain" description="Plastocyanin-like" evidence="7">
    <location>
        <begin position="2"/>
        <end position="87"/>
    </location>
</feature>
<feature type="domain" description="Plastocyanin-like" evidence="6">
    <location>
        <begin position="359"/>
        <end position="499"/>
    </location>
</feature>
<evidence type="ECO:0000256" key="3">
    <source>
        <dbReference type="ARBA" id="ARBA00023002"/>
    </source>
</evidence>
<dbReference type="CDD" id="cd13873">
    <property type="entry name" value="CuRO_2_AAO_like_2"/>
    <property type="match status" value="1"/>
</dbReference>
<organism evidence="8 9">
    <name type="scientific">Lithohypha guttulata</name>
    <dbReference type="NCBI Taxonomy" id="1690604"/>
    <lineage>
        <taxon>Eukaryota</taxon>
        <taxon>Fungi</taxon>
        <taxon>Dikarya</taxon>
        <taxon>Ascomycota</taxon>
        <taxon>Pezizomycotina</taxon>
        <taxon>Eurotiomycetes</taxon>
        <taxon>Chaetothyriomycetidae</taxon>
        <taxon>Chaetothyriales</taxon>
        <taxon>Trichomeriaceae</taxon>
        <taxon>Lithohypha</taxon>
    </lineage>
</organism>